<comment type="caution">
    <text evidence="2">The sequence shown here is derived from an EMBL/GenBank/DDBJ whole genome shotgun (WGS) entry which is preliminary data.</text>
</comment>
<organism evidence="2 3">
    <name type="scientific">Candidatus Sysuiplasma superficiale</name>
    <dbReference type="NCBI Taxonomy" id="2823368"/>
    <lineage>
        <taxon>Archaea</taxon>
        <taxon>Methanobacteriati</taxon>
        <taxon>Thermoplasmatota</taxon>
        <taxon>Thermoplasmata</taxon>
        <taxon>Candidatus Sysuiplasmatales</taxon>
        <taxon>Candidatus Sysuiplasmataceae</taxon>
        <taxon>Candidatus Sysuiplasma</taxon>
    </lineage>
</organism>
<evidence type="ECO:0000313" key="3">
    <source>
        <dbReference type="Proteomes" id="UP000750197"/>
    </source>
</evidence>
<evidence type="ECO:0000313" key="1">
    <source>
        <dbReference type="EMBL" id="MBX8632264.1"/>
    </source>
</evidence>
<dbReference type="AlphaFoldDB" id="A0A8J7YNR7"/>
<proteinExistence type="predicted"/>
<sequence length="65" mass="7308">MQIVRRIVKRCPSCGSTGLYYEAGMITGQKYHCRKCNYIGPLVFEEEVEERLKPGDSGKHGSGFP</sequence>
<evidence type="ECO:0008006" key="4">
    <source>
        <dbReference type="Google" id="ProtNLM"/>
    </source>
</evidence>
<dbReference type="EMBL" id="JAHEAC010000039">
    <property type="protein sequence ID" value="MBX8644120.1"/>
    <property type="molecule type" value="Genomic_DNA"/>
</dbReference>
<dbReference type="EMBL" id="JAGVSJ010000019">
    <property type="protein sequence ID" value="MBX8632264.1"/>
    <property type="molecule type" value="Genomic_DNA"/>
</dbReference>
<dbReference type="Proteomes" id="UP000716004">
    <property type="component" value="Unassembled WGS sequence"/>
</dbReference>
<dbReference type="Proteomes" id="UP000750197">
    <property type="component" value="Unassembled WGS sequence"/>
</dbReference>
<gene>
    <name evidence="1" type="ORF">J9259_07105</name>
    <name evidence="2" type="ORF">KIY12_05275</name>
</gene>
<protein>
    <recommendedName>
        <fullName evidence="4">Transposase</fullName>
    </recommendedName>
</protein>
<accession>A0A8J7YNR7</accession>
<reference evidence="2" key="1">
    <citation type="submission" date="2021-05" db="EMBL/GenBank/DDBJ databases">
        <title>Genomic insights into ecological role and evolution of a novel Thermoplasmata order Candidatus Sysuiplasmatales.</title>
        <authorList>
            <person name="Yuan Y."/>
        </authorList>
    </citation>
    <scope>NUCLEOTIDE SEQUENCE</scope>
    <source>
        <strain evidence="2">TUT19-bin139</strain>
        <strain evidence="1">YP2-bin.285</strain>
    </source>
</reference>
<name>A0A8J7YNR7_9ARCH</name>
<evidence type="ECO:0000313" key="2">
    <source>
        <dbReference type="EMBL" id="MBX8644120.1"/>
    </source>
</evidence>